<evidence type="ECO:0000313" key="6">
    <source>
        <dbReference type="Proteomes" id="UP001165080"/>
    </source>
</evidence>
<feature type="compositionally biased region" description="Polar residues" evidence="3">
    <location>
        <begin position="797"/>
        <end position="811"/>
    </location>
</feature>
<proteinExistence type="predicted"/>
<dbReference type="InterPro" id="IPR008271">
    <property type="entry name" value="Ser/Thr_kinase_AS"/>
</dbReference>
<evidence type="ECO:0000256" key="1">
    <source>
        <dbReference type="ARBA" id="ARBA00022741"/>
    </source>
</evidence>
<dbReference type="SMART" id="SM00220">
    <property type="entry name" value="S_TKc"/>
    <property type="match status" value="1"/>
</dbReference>
<feature type="region of interest" description="Disordered" evidence="3">
    <location>
        <begin position="555"/>
        <end position="574"/>
    </location>
</feature>
<evidence type="ECO:0000256" key="3">
    <source>
        <dbReference type="SAM" id="MobiDB-lite"/>
    </source>
</evidence>
<keyword evidence="2" id="KW-0067">ATP-binding</keyword>
<feature type="compositionally biased region" description="Basic and acidic residues" evidence="3">
    <location>
        <begin position="77"/>
        <end position="91"/>
    </location>
</feature>
<feature type="compositionally biased region" description="Gly residues" evidence="3">
    <location>
        <begin position="945"/>
        <end position="958"/>
    </location>
</feature>
<protein>
    <recommendedName>
        <fullName evidence="4">Protein kinase domain-containing protein</fullName>
    </recommendedName>
</protein>
<feature type="region of interest" description="Disordered" evidence="3">
    <location>
        <begin position="317"/>
        <end position="462"/>
    </location>
</feature>
<feature type="compositionally biased region" description="Basic and acidic residues" evidence="3">
    <location>
        <begin position="812"/>
        <end position="834"/>
    </location>
</feature>
<dbReference type="PANTHER" id="PTHR24055">
    <property type="entry name" value="MITOGEN-ACTIVATED PROTEIN KINASE"/>
    <property type="match status" value="1"/>
</dbReference>
<feature type="domain" description="Protein kinase" evidence="4">
    <location>
        <begin position="1"/>
        <end position="274"/>
    </location>
</feature>
<feature type="compositionally biased region" description="Low complexity" evidence="3">
    <location>
        <begin position="317"/>
        <end position="330"/>
    </location>
</feature>
<sequence>MAHCGLHKELECIPGRLLAGATLKLVAWQLLHGLVHCHDHQVIHRDVKPANVLLSRAIASPPSTSGSGTITPGTRSDISERSKAEGQRAEDAAIRTVVQSAPGGGGRATTAAAAAAAPLVKLCDFGFARHVYCSEPWYGERYSSYVVTRYYRAPEVLVGCKYGTSVDIWSYGCTLAELATGRPLFPGASTLDQLGLITRCLGSLPPQQTETLTAHPQLGPQAVRAIAPAVGRGRSLQGLLPGLDPQLFALISACLELDPRRRPSARRLLQMPYFDAVPGLLAGTDLEHLLRSPTAARRMPSRPLSMPTVPATDAAVDAATQAAADSAVDPRSQRGTRSNGHLPEGGHGRSSHPRPRHRRLEHSNAGDAVAVGGGGGGGSGQTPQRIEGPKEDGSGGGDNSGNLVGRSGGGGGGDAGGDRRRRREDDGGLAVNSPQDTSAGRIRRVVGGGVSGGAGSDPTSVRPSYTELVQASLSSDFDTSTHAVTVAAAAAAVATESGPSACTSPPAAPPHPEVAVSPRAAAAAAAAATVTTAATGSFPCAATEAEIHPEFDSVAADGTGLSGPVINSDGTQQRSTDTAAAAAAAAAAAGPAAAAHAAIPKGAAAVPPLPPLPPSAPAPSLNSICVGPPPGAPPRHRSHGRSSLICSARSLIGRRPPAASRTCTNIPLRNAAVSASASRPTAPAITAVGASAGVGFDSGDGGGDAGGTPSRHSASLAEVRLPSNAVGSGGGGGAAAVAMASGSLTACTTRWSTAGWLSSDDGYFSATGGGGGGGGGSSTRPYMWSGVSRAGMPDSFKGSTGQLISDASMRQSLDKERDRSTEKTSRGSHREVSEPHLPYRHSLGKISSASNSNGDGGGGGGGAAAAAGRISSADPALPDFGPSAAVACAPAAATETSGPEKLPGMPIEAATTTTLLPPQHPPGPVDAAAAPAAPLVSRAGKGDGGRGGGGGGGGGGGSPWWMRALRSAGLSCALPPPARVATGPKAGHTAEWDAD</sequence>
<dbReference type="Gene3D" id="1.10.510.10">
    <property type="entry name" value="Transferase(Phosphotransferase) domain 1"/>
    <property type="match status" value="1"/>
</dbReference>
<feature type="compositionally biased region" description="Low complexity" evidence="3">
    <location>
        <begin position="60"/>
        <end position="74"/>
    </location>
</feature>
<dbReference type="Pfam" id="PF00069">
    <property type="entry name" value="Pkinase"/>
    <property type="match status" value="2"/>
</dbReference>
<dbReference type="SUPFAM" id="SSF56112">
    <property type="entry name" value="Protein kinase-like (PK-like)"/>
    <property type="match status" value="1"/>
</dbReference>
<dbReference type="InterPro" id="IPR050117">
    <property type="entry name" value="MAPK"/>
</dbReference>
<keyword evidence="6" id="KW-1185">Reference proteome</keyword>
<comment type="caution">
    <text evidence="5">The sequence shown here is derived from an EMBL/GenBank/DDBJ whole genome shotgun (WGS) entry which is preliminary data.</text>
</comment>
<evidence type="ECO:0000256" key="2">
    <source>
        <dbReference type="ARBA" id="ARBA00022840"/>
    </source>
</evidence>
<feature type="compositionally biased region" description="Gly residues" evidence="3">
    <location>
        <begin position="371"/>
        <end position="380"/>
    </location>
</feature>
<keyword evidence="1" id="KW-0547">Nucleotide-binding</keyword>
<feature type="compositionally biased region" description="Gly residues" evidence="3">
    <location>
        <begin position="446"/>
        <end position="455"/>
    </location>
</feature>
<dbReference type="AlphaFoldDB" id="A0A9W6BWT3"/>
<evidence type="ECO:0000259" key="4">
    <source>
        <dbReference type="PROSITE" id="PS50011"/>
    </source>
</evidence>
<feature type="region of interest" description="Disordered" evidence="3">
    <location>
        <begin position="793"/>
        <end position="866"/>
    </location>
</feature>
<feature type="compositionally biased region" description="Gly residues" evidence="3">
    <location>
        <begin position="406"/>
        <end position="415"/>
    </location>
</feature>
<dbReference type="PROSITE" id="PS50011">
    <property type="entry name" value="PROTEIN_KINASE_DOM"/>
    <property type="match status" value="1"/>
</dbReference>
<feature type="compositionally biased region" description="Gly residues" evidence="3">
    <location>
        <begin position="854"/>
        <end position="863"/>
    </location>
</feature>
<organism evidence="5 6">
    <name type="scientific">Pleodorina starrii</name>
    <dbReference type="NCBI Taxonomy" id="330485"/>
    <lineage>
        <taxon>Eukaryota</taxon>
        <taxon>Viridiplantae</taxon>
        <taxon>Chlorophyta</taxon>
        <taxon>core chlorophytes</taxon>
        <taxon>Chlorophyceae</taxon>
        <taxon>CS clade</taxon>
        <taxon>Chlamydomonadales</taxon>
        <taxon>Volvocaceae</taxon>
        <taxon>Pleodorina</taxon>
    </lineage>
</organism>
<dbReference type="EMBL" id="BRXU01000025">
    <property type="protein sequence ID" value="GLC58986.1"/>
    <property type="molecule type" value="Genomic_DNA"/>
</dbReference>
<accession>A0A9W6BWT3</accession>
<feature type="region of interest" description="Disordered" evidence="3">
    <location>
        <begin position="976"/>
        <end position="995"/>
    </location>
</feature>
<feature type="region of interest" description="Disordered" evidence="3">
    <location>
        <begin position="58"/>
        <end position="91"/>
    </location>
</feature>
<feature type="region of interest" description="Disordered" evidence="3">
    <location>
        <begin position="936"/>
        <end position="962"/>
    </location>
</feature>
<gene>
    <name evidence="5" type="primary">PLEST004482</name>
    <name evidence="5" type="ORF">PLESTB_001430000</name>
</gene>
<dbReference type="GO" id="GO:0004672">
    <property type="term" value="F:protein kinase activity"/>
    <property type="evidence" value="ECO:0007669"/>
    <property type="project" value="InterPro"/>
</dbReference>
<reference evidence="5 6" key="1">
    <citation type="journal article" date="2023" name="Commun. Biol.">
        <title>Reorganization of the ancestral sex-determining regions during the evolution of trioecy in Pleodorina starrii.</title>
        <authorList>
            <person name="Takahashi K."/>
            <person name="Suzuki S."/>
            <person name="Kawai-Toyooka H."/>
            <person name="Yamamoto K."/>
            <person name="Hamaji T."/>
            <person name="Ootsuki R."/>
            <person name="Yamaguchi H."/>
            <person name="Kawachi M."/>
            <person name="Higashiyama T."/>
            <person name="Nozaki H."/>
        </authorList>
    </citation>
    <scope>NUCLEOTIDE SEQUENCE [LARGE SCALE GENOMIC DNA]</scope>
    <source>
        <strain evidence="5 6">NIES-4479</strain>
    </source>
</reference>
<dbReference type="PROSITE" id="PS00108">
    <property type="entry name" value="PROTEIN_KINASE_ST"/>
    <property type="match status" value="1"/>
</dbReference>
<dbReference type="GO" id="GO:0005524">
    <property type="term" value="F:ATP binding"/>
    <property type="evidence" value="ECO:0007669"/>
    <property type="project" value="UniProtKB-KW"/>
</dbReference>
<dbReference type="InterPro" id="IPR000719">
    <property type="entry name" value="Prot_kinase_dom"/>
</dbReference>
<name>A0A9W6BWT3_9CHLO</name>
<feature type="compositionally biased region" description="Basic residues" evidence="3">
    <location>
        <begin position="349"/>
        <end position="360"/>
    </location>
</feature>
<dbReference type="InterPro" id="IPR011009">
    <property type="entry name" value="Kinase-like_dom_sf"/>
</dbReference>
<evidence type="ECO:0000313" key="5">
    <source>
        <dbReference type="EMBL" id="GLC58986.1"/>
    </source>
</evidence>
<dbReference type="Proteomes" id="UP001165080">
    <property type="component" value="Unassembled WGS sequence"/>
</dbReference>